<gene>
    <name evidence="1" type="ORF">METZ01_LOCUS409494</name>
</gene>
<dbReference type="AlphaFoldDB" id="A0A382WDN4"/>
<organism evidence="1">
    <name type="scientific">marine metagenome</name>
    <dbReference type="NCBI Taxonomy" id="408172"/>
    <lineage>
        <taxon>unclassified sequences</taxon>
        <taxon>metagenomes</taxon>
        <taxon>ecological metagenomes</taxon>
    </lineage>
</organism>
<reference evidence="1" key="1">
    <citation type="submission" date="2018-05" db="EMBL/GenBank/DDBJ databases">
        <authorList>
            <person name="Lanie J.A."/>
            <person name="Ng W.-L."/>
            <person name="Kazmierczak K.M."/>
            <person name="Andrzejewski T.M."/>
            <person name="Davidsen T.M."/>
            <person name="Wayne K.J."/>
            <person name="Tettelin H."/>
            <person name="Glass J.I."/>
            <person name="Rusch D."/>
            <person name="Podicherti R."/>
            <person name="Tsui H.-C.T."/>
            <person name="Winkler M.E."/>
        </authorList>
    </citation>
    <scope>NUCLEOTIDE SEQUENCE</scope>
</reference>
<protein>
    <submittedName>
        <fullName evidence="1">Uncharacterized protein</fullName>
    </submittedName>
</protein>
<proteinExistence type="predicted"/>
<name>A0A382WDN4_9ZZZZ</name>
<dbReference type="EMBL" id="UINC01158865">
    <property type="protein sequence ID" value="SVD56640.1"/>
    <property type="molecule type" value="Genomic_DNA"/>
</dbReference>
<accession>A0A382WDN4</accession>
<evidence type="ECO:0000313" key="1">
    <source>
        <dbReference type="EMBL" id="SVD56640.1"/>
    </source>
</evidence>
<sequence length="74" mass="8034">MFLLSPDNRQAPASCPAGAVLKTLSCGDWHRLRLHETARVWLAVEAGAIPDRDFQAYAMTLLKQVAGGAEPDLD</sequence>